<dbReference type="FunFam" id="1.10.340.30:FF:000009">
    <property type="entry name" value="DNA-3-methyladenine glycosylase I"/>
    <property type="match status" value="1"/>
</dbReference>
<keyword evidence="1 6" id="KW-0479">Metal-binding</keyword>
<dbReference type="InterPro" id="IPR005019">
    <property type="entry name" value="Adenine_glyco"/>
</dbReference>
<protein>
    <recommendedName>
        <fullName evidence="9">DNA-3-methyladenine glycosylase I</fullName>
    </recommendedName>
</protein>
<dbReference type="EMBL" id="CAVLEF010000010">
    <property type="protein sequence ID" value="CAK1548256.1"/>
    <property type="molecule type" value="Genomic_DNA"/>
</dbReference>
<dbReference type="AlphaFoldDB" id="A0AAV1JFL3"/>
<comment type="caution">
    <text evidence="7">The sequence shown here is derived from an EMBL/GenBank/DDBJ whole genome shotgun (WGS) entry which is preliminary data.</text>
</comment>
<evidence type="ECO:0008006" key="9">
    <source>
        <dbReference type="Google" id="ProtNLM"/>
    </source>
</evidence>
<name>A0AAV1JFL3_9NEOP</name>
<keyword evidence="3" id="KW-0378">Hydrolase</keyword>
<evidence type="ECO:0000256" key="2">
    <source>
        <dbReference type="ARBA" id="ARBA00022763"/>
    </source>
</evidence>
<evidence type="ECO:0000256" key="4">
    <source>
        <dbReference type="ARBA" id="ARBA00022833"/>
    </source>
</evidence>
<dbReference type="Proteomes" id="UP001497472">
    <property type="component" value="Unassembled WGS sequence"/>
</dbReference>
<dbReference type="GO" id="GO:0046872">
    <property type="term" value="F:metal ion binding"/>
    <property type="evidence" value="ECO:0007669"/>
    <property type="project" value="UniProtKB-KW"/>
</dbReference>
<keyword evidence="2" id="KW-0227">DNA damage</keyword>
<dbReference type="GO" id="GO:0008725">
    <property type="term" value="F:DNA-3-methyladenine glycosylase activity"/>
    <property type="evidence" value="ECO:0007669"/>
    <property type="project" value="InterPro"/>
</dbReference>
<dbReference type="PANTHER" id="PTHR30037:SF4">
    <property type="entry name" value="DNA-3-METHYLADENINE GLYCOSYLASE I"/>
    <property type="match status" value="1"/>
</dbReference>
<dbReference type="InterPro" id="IPR052891">
    <property type="entry name" value="DNA-3mA_glycosylase"/>
</dbReference>
<dbReference type="Pfam" id="PF03352">
    <property type="entry name" value="Adenine_glyco"/>
    <property type="match status" value="1"/>
</dbReference>
<feature type="binding site" evidence="6">
    <location>
        <position position="22"/>
    </location>
    <ligand>
        <name>Zn(2+)</name>
        <dbReference type="ChEBI" id="CHEBI:29105"/>
    </ligand>
</feature>
<evidence type="ECO:0000256" key="6">
    <source>
        <dbReference type="PIRSR" id="PIRSR605019-1"/>
    </source>
</evidence>
<dbReference type="Gene3D" id="1.10.340.30">
    <property type="entry name" value="Hypothetical protein, domain 2"/>
    <property type="match status" value="1"/>
</dbReference>
<reference evidence="7 8" key="1">
    <citation type="submission" date="2023-11" db="EMBL/GenBank/DDBJ databases">
        <authorList>
            <person name="Okamura Y."/>
        </authorList>
    </citation>
    <scope>NUCLEOTIDE SEQUENCE [LARGE SCALE GENOMIC DNA]</scope>
</reference>
<dbReference type="GO" id="GO:0006284">
    <property type="term" value="P:base-excision repair"/>
    <property type="evidence" value="ECO:0007669"/>
    <property type="project" value="InterPro"/>
</dbReference>
<gene>
    <name evidence="7" type="ORF">LNINA_LOCUS7669</name>
</gene>
<dbReference type="InterPro" id="IPR011257">
    <property type="entry name" value="DNA_glycosylase"/>
</dbReference>
<evidence type="ECO:0000256" key="5">
    <source>
        <dbReference type="ARBA" id="ARBA00023204"/>
    </source>
</evidence>
<organism evidence="7 8">
    <name type="scientific">Leptosia nina</name>
    <dbReference type="NCBI Taxonomy" id="320188"/>
    <lineage>
        <taxon>Eukaryota</taxon>
        <taxon>Metazoa</taxon>
        <taxon>Ecdysozoa</taxon>
        <taxon>Arthropoda</taxon>
        <taxon>Hexapoda</taxon>
        <taxon>Insecta</taxon>
        <taxon>Pterygota</taxon>
        <taxon>Neoptera</taxon>
        <taxon>Endopterygota</taxon>
        <taxon>Lepidoptera</taxon>
        <taxon>Glossata</taxon>
        <taxon>Ditrysia</taxon>
        <taxon>Papilionoidea</taxon>
        <taxon>Pieridae</taxon>
        <taxon>Pierinae</taxon>
        <taxon>Leptosia</taxon>
    </lineage>
</organism>
<feature type="binding site" evidence="6">
    <location>
        <position position="9"/>
    </location>
    <ligand>
        <name>Zn(2+)</name>
        <dbReference type="ChEBI" id="CHEBI:29105"/>
    </ligand>
</feature>
<feature type="binding site" evidence="6">
    <location>
        <position position="184"/>
    </location>
    <ligand>
        <name>Zn(2+)</name>
        <dbReference type="ChEBI" id="CHEBI:29105"/>
    </ligand>
</feature>
<keyword evidence="5" id="KW-0234">DNA repair</keyword>
<accession>A0AAV1JFL3</accession>
<dbReference type="InterPro" id="IPR004597">
    <property type="entry name" value="Tag"/>
</dbReference>
<evidence type="ECO:0000256" key="3">
    <source>
        <dbReference type="ARBA" id="ARBA00022801"/>
    </source>
</evidence>
<keyword evidence="4 6" id="KW-0862">Zinc</keyword>
<evidence type="ECO:0000313" key="8">
    <source>
        <dbReference type="Proteomes" id="UP001497472"/>
    </source>
</evidence>
<proteinExistence type="predicted"/>
<feature type="binding site" evidence="6">
    <location>
        <position position="180"/>
    </location>
    <ligand>
        <name>Zn(2+)</name>
        <dbReference type="ChEBI" id="CHEBI:29105"/>
    </ligand>
</feature>
<dbReference type="PANTHER" id="PTHR30037">
    <property type="entry name" value="DNA-3-METHYLADENINE GLYCOSYLASE 1"/>
    <property type="match status" value="1"/>
</dbReference>
<evidence type="ECO:0000313" key="7">
    <source>
        <dbReference type="EMBL" id="CAK1548256.1"/>
    </source>
</evidence>
<keyword evidence="8" id="KW-1185">Reference proteome</keyword>
<sequence length="190" mass="22241">MEGIKITRCSWVNKDPLYISYHDNEWGIPEYESRKLFEIMCLEGQQAGLSWITILKKRNSYRNLFHNFDPYEIVKLDEENIQNLLIDARIIRHKGKIQSILNNAQCFINMEQNGEDFSDFIWSFVGKKQIVNNWTSPNQVPSETDISIKMSKSLKERGFKYVGSTICYAFMQASGLVDDHIKDCLCRNKK</sequence>
<dbReference type="SUPFAM" id="SSF48150">
    <property type="entry name" value="DNA-glycosylase"/>
    <property type="match status" value="1"/>
</dbReference>
<evidence type="ECO:0000256" key="1">
    <source>
        <dbReference type="ARBA" id="ARBA00022723"/>
    </source>
</evidence>
<dbReference type="NCBIfam" id="TIGR00624">
    <property type="entry name" value="tag"/>
    <property type="match status" value="1"/>
</dbReference>